<feature type="transmembrane region" description="Helical" evidence="1">
    <location>
        <begin position="127"/>
        <end position="148"/>
    </location>
</feature>
<gene>
    <name evidence="3" type="ORF">EDS130_LOCUS17807</name>
    <name evidence="2" type="ORF">XAT740_LOCUS5776</name>
</gene>
<evidence type="ECO:0000313" key="5">
    <source>
        <dbReference type="Proteomes" id="UP000663852"/>
    </source>
</evidence>
<keyword evidence="1" id="KW-0472">Membrane</keyword>
<dbReference type="Gene3D" id="1.20.1070.10">
    <property type="entry name" value="Rhodopsin 7-helix transmembrane proteins"/>
    <property type="match status" value="1"/>
</dbReference>
<feature type="transmembrane region" description="Helical" evidence="1">
    <location>
        <begin position="37"/>
        <end position="59"/>
    </location>
</feature>
<dbReference type="Proteomes" id="UP000663852">
    <property type="component" value="Unassembled WGS sequence"/>
</dbReference>
<protein>
    <submittedName>
        <fullName evidence="3">Uncharacterized protein</fullName>
    </submittedName>
</protein>
<evidence type="ECO:0000313" key="2">
    <source>
        <dbReference type="EMBL" id="CAF0856896.1"/>
    </source>
</evidence>
<name>A0A814L1W4_ADIRI</name>
<dbReference type="OrthoDB" id="9995543at2759"/>
<accession>A0A814L1W4</accession>
<feature type="transmembrane region" description="Helical" evidence="1">
    <location>
        <begin position="87"/>
        <end position="107"/>
    </location>
</feature>
<dbReference type="EMBL" id="CAJNOJ010000081">
    <property type="protein sequence ID" value="CAF1058809.1"/>
    <property type="molecule type" value="Genomic_DNA"/>
</dbReference>
<evidence type="ECO:0000313" key="4">
    <source>
        <dbReference type="Proteomes" id="UP000663828"/>
    </source>
</evidence>
<keyword evidence="4" id="KW-1185">Reference proteome</keyword>
<evidence type="ECO:0000313" key="3">
    <source>
        <dbReference type="EMBL" id="CAF1058809.1"/>
    </source>
</evidence>
<dbReference type="Proteomes" id="UP000663828">
    <property type="component" value="Unassembled WGS sequence"/>
</dbReference>
<comment type="caution">
    <text evidence="3">The sequence shown here is derived from an EMBL/GenBank/DDBJ whole genome shotgun (WGS) entry which is preliminary data.</text>
</comment>
<organism evidence="3 5">
    <name type="scientific">Adineta ricciae</name>
    <name type="common">Rotifer</name>
    <dbReference type="NCBI Taxonomy" id="249248"/>
    <lineage>
        <taxon>Eukaryota</taxon>
        <taxon>Metazoa</taxon>
        <taxon>Spiralia</taxon>
        <taxon>Gnathifera</taxon>
        <taxon>Rotifera</taxon>
        <taxon>Eurotatoria</taxon>
        <taxon>Bdelloidea</taxon>
        <taxon>Adinetida</taxon>
        <taxon>Adinetidae</taxon>
        <taxon>Adineta</taxon>
    </lineage>
</organism>
<sequence>MLLHDNYFFLSKQSINETHYRERTIAHSPLFHSTTTLVLSIFGICSNFLSMFYLCWIILKNQRRTYLGNRHEQSKSSHVLSHEKYKFLIFLTSNDFLLCLLALLSCIDGKYYSQSLVANYHSCSFHSLLWKFTLHFSPLLTIFILFRYHYILAKKFPTKYFNTTTFNQLFCSDLCTLIPFLIAIAWSVDGLWLWGETYAPSYIKSVPFIKEQNQTSPMHEDADTQRENFYLNEIYASKQKLICNLQTNNDLSLTTRLLHLIQADFILLCVLHFLGFLLEIFLHIRLTCCLIARSITPIFLREQQLSLDVLYIFLCLTLTALPFYIYRSMEVLFESIIVFNQSDIINSRMLAQLILLGICFKPFLYILLLCPSNILFKLKCYTSIHIDRSDSMLSSGQQKSLIEPTTFQIPIFHPKIHRKFRAQASQNSVGDNESSLIADRNIATANNNVLL</sequence>
<feature type="transmembrane region" description="Helical" evidence="1">
    <location>
        <begin position="265"/>
        <end position="284"/>
    </location>
</feature>
<dbReference type="AlphaFoldDB" id="A0A814L1W4"/>
<dbReference type="EMBL" id="CAJNOR010000255">
    <property type="protein sequence ID" value="CAF0856896.1"/>
    <property type="molecule type" value="Genomic_DNA"/>
</dbReference>
<proteinExistence type="predicted"/>
<feature type="transmembrane region" description="Helical" evidence="1">
    <location>
        <begin position="349"/>
        <end position="369"/>
    </location>
</feature>
<feature type="transmembrane region" description="Helical" evidence="1">
    <location>
        <begin position="169"/>
        <end position="188"/>
    </location>
</feature>
<feature type="transmembrane region" description="Helical" evidence="1">
    <location>
        <begin position="305"/>
        <end position="325"/>
    </location>
</feature>
<reference evidence="3" key="1">
    <citation type="submission" date="2021-02" db="EMBL/GenBank/DDBJ databases">
        <authorList>
            <person name="Nowell W R."/>
        </authorList>
    </citation>
    <scope>NUCLEOTIDE SEQUENCE</scope>
</reference>
<keyword evidence="1" id="KW-0812">Transmembrane</keyword>
<keyword evidence="1" id="KW-1133">Transmembrane helix</keyword>
<evidence type="ECO:0000256" key="1">
    <source>
        <dbReference type="SAM" id="Phobius"/>
    </source>
</evidence>